<keyword evidence="1" id="KW-0812">Transmembrane</keyword>
<feature type="domain" description="Cytochrome P460" evidence="2">
    <location>
        <begin position="64"/>
        <end position="163"/>
    </location>
</feature>
<sequence>MADARSKKSNEPFAAILRLVMTVAAIVFSVFGPFSSSAVAQATGNRATFPKNFDEYVHYATYDRGSSREEAFATRETLEIAKSGRPLPLGTQLVLGIWADYKLTGYFVMEKGVDWGLSIPEEQRTGDWHFQQFDTNMQVSRTAFAERCQSCHGSQADNDFMFTTDRMRAYVP</sequence>
<evidence type="ECO:0000313" key="3">
    <source>
        <dbReference type="EMBL" id="AOO94437.1"/>
    </source>
</evidence>
<proteinExistence type="predicted"/>
<dbReference type="CDD" id="cd20716">
    <property type="entry name" value="cyt_P460_fam"/>
    <property type="match status" value="1"/>
</dbReference>
<reference evidence="3" key="1">
    <citation type="journal article" date="2015" name="BMC Genomics">
        <title>Transcriptome profiling of a Rhizobium leguminosarum bv. trifolii rosR mutant reveals the role of the transcriptional regulator RosR in motility, synthesis of cell-surface components, and other cellular processes.</title>
        <authorList>
            <person name="Rachwal K."/>
            <person name="Matczynska E."/>
            <person name="Janczarek M."/>
        </authorList>
    </citation>
    <scope>NUCLEOTIDE SEQUENCE</scope>
    <source>
        <strain evidence="3">Rt24.2</strain>
    </source>
</reference>
<dbReference type="Gene3D" id="3.50.70.20">
    <property type="entry name" value="Cytochrome P460"/>
    <property type="match status" value="1"/>
</dbReference>
<keyword evidence="1" id="KW-0472">Membrane</keyword>
<dbReference type="InterPro" id="IPR032033">
    <property type="entry name" value="Cytochrome_P460"/>
</dbReference>
<feature type="transmembrane region" description="Helical" evidence="1">
    <location>
        <begin position="12"/>
        <end position="31"/>
    </location>
</feature>
<evidence type="ECO:0000259" key="2">
    <source>
        <dbReference type="Pfam" id="PF16694"/>
    </source>
</evidence>
<dbReference type="RefSeq" id="WP_065277984.1">
    <property type="nucleotide sequence ID" value="NZ_MAMO01000177.1"/>
</dbReference>
<dbReference type="InterPro" id="IPR038142">
    <property type="entry name" value="Cytochrome_P460_sp"/>
</dbReference>
<evidence type="ECO:0000256" key="1">
    <source>
        <dbReference type="SAM" id="Phobius"/>
    </source>
</evidence>
<keyword evidence="1" id="KW-1133">Transmembrane helix</keyword>
<reference evidence="3" key="2">
    <citation type="journal article" date="2016" name="Front. Microbiol.">
        <title>The Regulatory Protein RosR Affects Rhizobium leguminosarum bv. trifolii Protein Profiles, Cell Surface Properties, and Symbiosis with Clover.</title>
        <authorList>
            <person name="Rachwal K."/>
            <person name="Boguszewska A."/>
            <person name="Kopcinska J."/>
            <person name="Karas M."/>
            <person name="Tchorzewski M."/>
            <person name="Janczarek M."/>
        </authorList>
    </citation>
    <scope>NUCLEOTIDE SEQUENCE</scope>
    <source>
        <strain evidence="3">Rt24.2</strain>
    </source>
</reference>
<dbReference type="AlphaFoldDB" id="A0A1B8R296"/>
<protein>
    <recommendedName>
        <fullName evidence="2">Cytochrome P460 domain-containing protein</fullName>
    </recommendedName>
</protein>
<organism evidence="3">
    <name type="scientific">Rhizobium leguminosarum bv. trifolii</name>
    <dbReference type="NCBI Taxonomy" id="386"/>
    <lineage>
        <taxon>Bacteria</taxon>
        <taxon>Pseudomonadati</taxon>
        <taxon>Pseudomonadota</taxon>
        <taxon>Alphaproteobacteria</taxon>
        <taxon>Hyphomicrobiales</taxon>
        <taxon>Rhizobiaceae</taxon>
        <taxon>Rhizobium/Agrobacterium group</taxon>
        <taxon>Rhizobium</taxon>
    </lineage>
</organism>
<dbReference type="Pfam" id="PF16694">
    <property type="entry name" value="Cytochrome_P460"/>
    <property type="match status" value="1"/>
</dbReference>
<accession>A0A1B8R296</accession>
<dbReference type="EMBL" id="KX492073">
    <property type="protein sequence ID" value="AOO94437.1"/>
    <property type="molecule type" value="Genomic_DNA"/>
</dbReference>
<name>A0A1B8R296_RHILT</name>